<keyword evidence="1" id="KW-1133">Transmembrane helix</keyword>
<dbReference type="Proteomes" id="UP000184028">
    <property type="component" value="Unassembled WGS sequence"/>
</dbReference>
<sequence length="160" mass="17902">MSLKKIVVGAGIVAVVGYYFLEYKVKKIMEQFEFVKIYPVAFKKLDAKWNDGKPFVTFNLDFKLVNPTSENFSAQILAVTLKRILFYDKKNMLLGSANINVSAVTIKANSSTIIANVPIQLDLQTTITNILSFVNTSNFNSNDIRMEAIVSILGTEHKIS</sequence>
<protein>
    <recommendedName>
        <fullName evidence="4">Late embryogenesis abundant protein</fullName>
    </recommendedName>
</protein>
<gene>
    <name evidence="2" type="ORF">SAMN05444484_108218</name>
</gene>
<keyword evidence="1" id="KW-0472">Membrane</keyword>
<evidence type="ECO:0000256" key="1">
    <source>
        <dbReference type="SAM" id="Phobius"/>
    </source>
</evidence>
<name>A0A1M7L2K6_9FLAO</name>
<proteinExistence type="predicted"/>
<evidence type="ECO:0000313" key="2">
    <source>
        <dbReference type="EMBL" id="SHM71593.1"/>
    </source>
</evidence>
<evidence type="ECO:0008006" key="4">
    <source>
        <dbReference type="Google" id="ProtNLM"/>
    </source>
</evidence>
<dbReference type="AlphaFoldDB" id="A0A1M7L2K6"/>
<organism evidence="2 3">
    <name type="scientific">Flavobacterium chilense</name>
    <dbReference type="NCBI Taxonomy" id="946677"/>
    <lineage>
        <taxon>Bacteria</taxon>
        <taxon>Pseudomonadati</taxon>
        <taxon>Bacteroidota</taxon>
        <taxon>Flavobacteriia</taxon>
        <taxon>Flavobacteriales</taxon>
        <taxon>Flavobacteriaceae</taxon>
        <taxon>Flavobacterium</taxon>
    </lineage>
</organism>
<dbReference type="RefSeq" id="WP_068844849.1">
    <property type="nucleotide sequence ID" value="NZ_FRBT01000008.1"/>
</dbReference>
<reference evidence="3" key="1">
    <citation type="submission" date="2016-11" db="EMBL/GenBank/DDBJ databases">
        <authorList>
            <person name="Varghese N."/>
            <person name="Submissions S."/>
        </authorList>
    </citation>
    <scope>NUCLEOTIDE SEQUENCE [LARGE SCALE GENOMIC DNA]</scope>
    <source>
        <strain evidence="3">DSM 24724</strain>
    </source>
</reference>
<evidence type="ECO:0000313" key="3">
    <source>
        <dbReference type="Proteomes" id="UP000184028"/>
    </source>
</evidence>
<keyword evidence="1" id="KW-0812">Transmembrane</keyword>
<dbReference type="OrthoDB" id="1357823at2"/>
<keyword evidence="3" id="KW-1185">Reference proteome</keyword>
<dbReference type="EMBL" id="FRBT01000008">
    <property type="protein sequence ID" value="SHM71593.1"/>
    <property type="molecule type" value="Genomic_DNA"/>
</dbReference>
<accession>A0A1M7L2K6</accession>
<feature type="transmembrane region" description="Helical" evidence="1">
    <location>
        <begin position="6"/>
        <end position="21"/>
    </location>
</feature>
<dbReference type="STRING" id="946677.SAMN05444484_108218"/>